<feature type="coiled-coil region" evidence="1">
    <location>
        <begin position="148"/>
        <end position="185"/>
    </location>
</feature>
<accession>A0AAV9I6K2</accession>
<comment type="caution">
    <text evidence="2">The sequence shown here is derived from an EMBL/GenBank/DDBJ whole genome shotgun (WGS) entry which is preliminary data.</text>
</comment>
<name>A0AAV9I6K2_9RHOD</name>
<gene>
    <name evidence="2" type="ORF">GAYE_PCTG32G0789</name>
</gene>
<evidence type="ECO:0000313" key="3">
    <source>
        <dbReference type="Proteomes" id="UP001300502"/>
    </source>
</evidence>
<keyword evidence="1" id="KW-0175">Coiled coil</keyword>
<dbReference type="EMBL" id="JANCYU010000009">
    <property type="protein sequence ID" value="KAK4522899.1"/>
    <property type="molecule type" value="Genomic_DNA"/>
</dbReference>
<evidence type="ECO:0000256" key="1">
    <source>
        <dbReference type="SAM" id="Coils"/>
    </source>
</evidence>
<organism evidence="2 3">
    <name type="scientific">Galdieria yellowstonensis</name>
    <dbReference type="NCBI Taxonomy" id="3028027"/>
    <lineage>
        <taxon>Eukaryota</taxon>
        <taxon>Rhodophyta</taxon>
        <taxon>Bangiophyceae</taxon>
        <taxon>Galdieriales</taxon>
        <taxon>Galdieriaceae</taxon>
        <taxon>Galdieria</taxon>
    </lineage>
</organism>
<dbReference type="InterPro" id="IPR027267">
    <property type="entry name" value="AH/BAR_dom_sf"/>
</dbReference>
<reference evidence="2 3" key="1">
    <citation type="submission" date="2022-07" db="EMBL/GenBank/DDBJ databases">
        <title>Genome-wide signatures of adaptation to extreme environments.</title>
        <authorList>
            <person name="Cho C.H."/>
            <person name="Yoon H.S."/>
        </authorList>
    </citation>
    <scope>NUCLEOTIDE SEQUENCE [LARGE SCALE GENOMIC DNA]</scope>
    <source>
        <strain evidence="2 3">108.79 E11</strain>
    </source>
</reference>
<keyword evidence="3" id="KW-1185">Reference proteome</keyword>
<dbReference type="SUPFAM" id="SSF103657">
    <property type="entry name" value="BAR/IMD domain-like"/>
    <property type="match status" value="1"/>
</dbReference>
<dbReference type="Proteomes" id="UP001300502">
    <property type="component" value="Unassembled WGS sequence"/>
</dbReference>
<proteinExistence type="predicted"/>
<dbReference type="AlphaFoldDB" id="A0AAV9I6K2"/>
<evidence type="ECO:0000313" key="2">
    <source>
        <dbReference type="EMBL" id="KAK4522899.1"/>
    </source>
</evidence>
<protein>
    <recommendedName>
        <fullName evidence="4">BAR domain-containing protein</fullName>
    </recommendedName>
</protein>
<evidence type="ECO:0008006" key="4">
    <source>
        <dbReference type="Google" id="ProtNLM"/>
    </source>
</evidence>
<sequence length="255" mass="29717">MFHKLKVGIKSVENTFSKHEASKDARFESAYQRFCELEDKASLLSNALRDNRKAWGSLLVNCRDFLNHVSSLYEGEEPSKILSQEALQCTEAYQEYLDKYGVTGVQESGSDKAIKLLNQYLEKIRKLRVVSDSQRKIMKEYDYYKDKVDSLRSAASTKEKERERLSRNESKLAEVRSRLEDCTNEFCKGVSQLEKQKNYVFDRALVTFLHAQFIALSYNPFYTIGQKLQDQYADMLNSDFDDLRDSLEDLSLRDR</sequence>
<dbReference type="Gene3D" id="1.20.1270.60">
    <property type="entry name" value="Arfaptin homology (AH) domain/BAR domain"/>
    <property type="match status" value="1"/>
</dbReference>